<dbReference type="PANTHER" id="PTHR48430">
    <property type="entry name" value="PARTNER OF XRN-2 PROTEIN 1"/>
    <property type="match status" value="1"/>
</dbReference>
<evidence type="ECO:0000256" key="1">
    <source>
        <dbReference type="ARBA" id="ARBA00004123"/>
    </source>
</evidence>
<dbReference type="PROSITE" id="PS51061">
    <property type="entry name" value="R3H"/>
    <property type="match status" value="1"/>
</dbReference>
<evidence type="ECO:0000313" key="11">
    <source>
        <dbReference type="EMBL" id="MBY72075.1"/>
    </source>
</evidence>
<feature type="domain" description="R3H" evidence="9">
    <location>
        <begin position="311"/>
        <end position="374"/>
    </location>
</feature>
<proteinExistence type="predicted"/>
<organism evidence="11">
    <name type="scientific">Sipha flava</name>
    <name type="common">yellow sugarcane aphid</name>
    <dbReference type="NCBI Taxonomy" id="143950"/>
    <lineage>
        <taxon>Eukaryota</taxon>
        <taxon>Metazoa</taxon>
        <taxon>Ecdysozoa</taxon>
        <taxon>Arthropoda</taxon>
        <taxon>Hexapoda</taxon>
        <taxon>Insecta</taxon>
        <taxon>Pterygota</taxon>
        <taxon>Neoptera</taxon>
        <taxon>Paraneoptera</taxon>
        <taxon>Hemiptera</taxon>
        <taxon>Sternorrhyncha</taxon>
        <taxon>Aphidomorpha</taxon>
        <taxon>Aphidoidea</taxon>
        <taxon>Aphididae</taxon>
        <taxon>Sipha</taxon>
    </lineage>
</organism>
<feature type="domain" description="XRN2-binding (XTBD)" evidence="10">
    <location>
        <begin position="9"/>
        <end position="93"/>
    </location>
</feature>
<feature type="domain" description="G-patch" evidence="8">
    <location>
        <begin position="256"/>
        <end position="302"/>
    </location>
</feature>
<dbReference type="PROSITE" id="PS50174">
    <property type="entry name" value="G_PATCH"/>
    <property type="match status" value="1"/>
</dbReference>
<name>A0A2S2Q2W6_9HEMI</name>
<evidence type="ECO:0000256" key="7">
    <source>
        <dbReference type="ARBA" id="ARBA00023242"/>
    </source>
</evidence>
<accession>A0A2S2Q2W6</accession>
<dbReference type="RefSeq" id="XP_025419549.1">
    <property type="nucleotide sequence ID" value="XM_025563764.1"/>
</dbReference>
<dbReference type="GO" id="GO:0003723">
    <property type="term" value="F:RNA binding"/>
    <property type="evidence" value="ECO:0007669"/>
    <property type="project" value="UniProtKB-KW"/>
</dbReference>
<dbReference type="InterPro" id="IPR001374">
    <property type="entry name" value="R3H_dom"/>
</dbReference>
<keyword evidence="12" id="KW-1185">Reference proteome</keyword>
<keyword evidence="5" id="KW-0067">ATP-binding</keyword>
<sequence length="406" mass="46492">MSFDTSWDIEQYKSEHETEEHWQLRQKFLITHKMKYPENRLVSLAQIFFNVEFLGCSYPKQTMDLIEKLSKGLADDFREKRKLKLQKTFVAASTVAEAKAKGNTQTAIQMINNSQSNVKKIQSTPYDSDYILPGFILLFRKDNEEPYDIIDRSCTFCGISKPSFKFNRSLDPSLIQSNLFIKKKLIASGSGPSFKIARKEASKAAFNILKEKCFIVQEKEDEELELISKSSIINDNDSKSLDTTVGDSTNEAKLSEDNIGNKILKMMGWQQGSGLGKNGQGRLNPIEIVQLPKNLGLGGSKPFANNLKRKIAFQKEIRIYVTKFLESSKRKLAFSTEFSKEERTMIHTHCIKYGLKTKSYGHHENRYIVISKKQNAKEIFKELMISNDFENEHYILKPPTNGNDTC</sequence>
<keyword evidence="4" id="KW-0347">Helicase</keyword>
<dbReference type="GO" id="GO:0005634">
    <property type="term" value="C:nucleus"/>
    <property type="evidence" value="ECO:0007669"/>
    <property type="project" value="UniProtKB-SubCell"/>
</dbReference>
<evidence type="ECO:0000313" key="14">
    <source>
        <dbReference type="RefSeq" id="XP_025419549.1"/>
    </source>
</evidence>
<dbReference type="SMART" id="SM00393">
    <property type="entry name" value="R3H"/>
    <property type="match status" value="1"/>
</dbReference>
<dbReference type="SUPFAM" id="SSF82708">
    <property type="entry name" value="R3H domain"/>
    <property type="match status" value="1"/>
</dbReference>
<dbReference type="PANTHER" id="PTHR48430:SF1">
    <property type="entry name" value="PARTNER OF XRN-2 PROTEIN 1"/>
    <property type="match status" value="1"/>
</dbReference>
<dbReference type="Gene3D" id="3.30.1370.50">
    <property type="entry name" value="R3H-like domain"/>
    <property type="match status" value="1"/>
</dbReference>
<dbReference type="InterPro" id="IPR036867">
    <property type="entry name" value="R3H_dom_sf"/>
</dbReference>
<keyword evidence="7" id="KW-0539">Nucleus</keyword>
<keyword evidence="2" id="KW-0547">Nucleotide-binding</keyword>
<evidence type="ECO:0000256" key="6">
    <source>
        <dbReference type="ARBA" id="ARBA00022884"/>
    </source>
</evidence>
<keyword evidence="6" id="KW-0694">RNA-binding</keyword>
<dbReference type="GO" id="GO:0003677">
    <property type="term" value="F:DNA binding"/>
    <property type="evidence" value="ECO:0007669"/>
    <property type="project" value="UniProtKB-ARBA"/>
</dbReference>
<dbReference type="FunFam" id="3.30.1370.50:FF:000002">
    <property type="entry name" value="Immunoglobulin mu DNA-binding protein 2"/>
    <property type="match status" value="1"/>
</dbReference>
<evidence type="ECO:0000259" key="9">
    <source>
        <dbReference type="PROSITE" id="PS51061"/>
    </source>
</evidence>
<gene>
    <name evidence="11" type="primary">Nkrf</name>
    <name evidence="13 14" type="synonym">LOC112689881</name>
    <name evidence="11" type="ORF">g.3432</name>
</gene>
<dbReference type="GO" id="GO:0016787">
    <property type="term" value="F:hydrolase activity"/>
    <property type="evidence" value="ECO:0007669"/>
    <property type="project" value="UniProtKB-KW"/>
</dbReference>
<evidence type="ECO:0000256" key="3">
    <source>
        <dbReference type="ARBA" id="ARBA00022801"/>
    </source>
</evidence>
<evidence type="ECO:0000259" key="10">
    <source>
        <dbReference type="PROSITE" id="PS51827"/>
    </source>
</evidence>
<evidence type="ECO:0000313" key="12">
    <source>
        <dbReference type="Proteomes" id="UP000694846"/>
    </source>
</evidence>
<dbReference type="PROSITE" id="PS51827">
    <property type="entry name" value="XTBD"/>
    <property type="match status" value="1"/>
</dbReference>
<evidence type="ECO:0000256" key="4">
    <source>
        <dbReference type="ARBA" id="ARBA00022806"/>
    </source>
</evidence>
<evidence type="ECO:0000256" key="2">
    <source>
        <dbReference type="ARBA" id="ARBA00022741"/>
    </source>
</evidence>
<dbReference type="AlphaFoldDB" id="A0A2S2Q2W6"/>
<protein>
    <submittedName>
        <fullName evidence="11 13 14">NF-kappa-B-repressing factor</fullName>
    </submittedName>
</protein>
<dbReference type="Proteomes" id="UP000694846">
    <property type="component" value="Unplaced"/>
</dbReference>
<evidence type="ECO:0000256" key="5">
    <source>
        <dbReference type="ARBA" id="ARBA00022840"/>
    </source>
</evidence>
<dbReference type="InterPro" id="IPR000467">
    <property type="entry name" value="G_patch_dom"/>
</dbReference>
<reference evidence="11" key="1">
    <citation type="submission" date="2018-04" db="EMBL/GenBank/DDBJ databases">
        <title>Transcriptome assembly of Sipha flava.</title>
        <authorList>
            <person name="Scully E.D."/>
            <person name="Geib S.M."/>
            <person name="Palmer N.A."/>
            <person name="Koch K."/>
            <person name="Bradshaw J."/>
            <person name="Heng-Moss T."/>
            <person name="Sarath G."/>
        </authorList>
    </citation>
    <scope>NUCLEOTIDE SEQUENCE</scope>
</reference>
<dbReference type="Pfam" id="PF01424">
    <property type="entry name" value="R3H"/>
    <property type="match status" value="1"/>
</dbReference>
<dbReference type="EMBL" id="GGMS01002872">
    <property type="protein sequence ID" value="MBY72075.1"/>
    <property type="molecule type" value="Transcribed_RNA"/>
</dbReference>
<dbReference type="GO" id="GO:0004386">
    <property type="term" value="F:helicase activity"/>
    <property type="evidence" value="ECO:0007669"/>
    <property type="project" value="UniProtKB-KW"/>
</dbReference>
<dbReference type="InterPro" id="IPR021859">
    <property type="entry name" value="XTBD"/>
</dbReference>
<reference evidence="13 14" key="2">
    <citation type="submission" date="2025-04" db="UniProtKB">
        <authorList>
            <consortium name="RefSeq"/>
        </authorList>
    </citation>
    <scope>IDENTIFICATION</scope>
    <source>
        <tissue evidence="13 14">Whole body</tissue>
    </source>
</reference>
<evidence type="ECO:0000259" key="8">
    <source>
        <dbReference type="PROSITE" id="PS50174"/>
    </source>
</evidence>
<dbReference type="GO" id="GO:0005524">
    <property type="term" value="F:ATP binding"/>
    <property type="evidence" value="ECO:0007669"/>
    <property type="project" value="UniProtKB-KW"/>
</dbReference>
<dbReference type="RefSeq" id="XP_025419544.1">
    <property type="nucleotide sequence ID" value="XM_025563759.1"/>
</dbReference>
<dbReference type="Pfam" id="PF11952">
    <property type="entry name" value="XTBD"/>
    <property type="match status" value="1"/>
</dbReference>
<dbReference type="Pfam" id="PF01585">
    <property type="entry name" value="G-patch"/>
    <property type="match status" value="1"/>
</dbReference>
<dbReference type="SMART" id="SM00443">
    <property type="entry name" value="G_patch"/>
    <property type="match status" value="1"/>
</dbReference>
<keyword evidence="3" id="KW-0378">Hydrolase</keyword>
<evidence type="ECO:0000313" key="13">
    <source>
        <dbReference type="RefSeq" id="XP_025419544.1"/>
    </source>
</evidence>
<dbReference type="OrthoDB" id="2359216at2759"/>
<comment type="subcellular location">
    <subcellularLocation>
        <location evidence="1">Nucleus</location>
    </subcellularLocation>
</comment>